<evidence type="ECO:0000313" key="2">
    <source>
        <dbReference type="Proteomes" id="UP000325315"/>
    </source>
</evidence>
<organism evidence="1 2">
    <name type="scientific">Gossypium australe</name>
    <dbReference type="NCBI Taxonomy" id="47621"/>
    <lineage>
        <taxon>Eukaryota</taxon>
        <taxon>Viridiplantae</taxon>
        <taxon>Streptophyta</taxon>
        <taxon>Embryophyta</taxon>
        <taxon>Tracheophyta</taxon>
        <taxon>Spermatophyta</taxon>
        <taxon>Magnoliopsida</taxon>
        <taxon>eudicotyledons</taxon>
        <taxon>Gunneridae</taxon>
        <taxon>Pentapetalae</taxon>
        <taxon>rosids</taxon>
        <taxon>malvids</taxon>
        <taxon>Malvales</taxon>
        <taxon>Malvaceae</taxon>
        <taxon>Malvoideae</taxon>
        <taxon>Gossypium</taxon>
    </lineage>
</organism>
<reference evidence="1" key="1">
    <citation type="submission" date="2019-08" db="EMBL/GenBank/DDBJ databases">
        <authorList>
            <person name="Liu F."/>
        </authorList>
    </citation>
    <scope>NUCLEOTIDE SEQUENCE [LARGE SCALE GENOMIC DNA]</scope>
    <source>
        <strain evidence="1">PA1801</strain>
        <tissue evidence="1">Leaf</tissue>
    </source>
</reference>
<dbReference type="Proteomes" id="UP000325315">
    <property type="component" value="Unassembled WGS sequence"/>
</dbReference>
<dbReference type="EMBL" id="SMMG02000006">
    <property type="protein sequence ID" value="KAA3470251.1"/>
    <property type="molecule type" value="Genomic_DNA"/>
</dbReference>
<gene>
    <name evidence="1" type="ORF">EPI10_015978</name>
</gene>
<proteinExistence type="predicted"/>
<accession>A0A5B6VMB2</accession>
<sequence>MAMNSFMWSKERFTYNLKPTLTKAKQKGGNPYSYTYNPGWKDHPNLRWRGNQGSGNILQNFPNLLYQPPHV</sequence>
<dbReference type="AlphaFoldDB" id="A0A5B6VMB2"/>
<keyword evidence="2" id="KW-1185">Reference proteome</keyword>
<comment type="caution">
    <text evidence="1">The sequence shown here is derived from an EMBL/GenBank/DDBJ whole genome shotgun (WGS) entry which is preliminary data.</text>
</comment>
<dbReference type="OrthoDB" id="1163597at2759"/>
<protein>
    <submittedName>
        <fullName evidence="1">Uncharacterized protein</fullName>
    </submittedName>
</protein>
<evidence type="ECO:0000313" key="1">
    <source>
        <dbReference type="EMBL" id="KAA3470251.1"/>
    </source>
</evidence>
<name>A0A5B6VMB2_9ROSI</name>